<dbReference type="Gene3D" id="3.40.50.720">
    <property type="entry name" value="NAD(P)-binding Rossmann-like Domain"/>
    <property type="match status" value="1"/>
</dbReference>
<dbReference type="EMBL" id="NQWI01000072">
    <property type="protein sequence ID" value="PDW02357.1"/>
    <property type="molecule type" value="Genomic_DNA"/>
</dbReference>
<gene>
    <name evidence="4" type="ORF">CJ255_14490</name>
</gene>
<dbReference type="Gene3D" id="3.30.360.10">
    <property type="entry name" value="Dihydrodipicolinate Reductase, domain 2"/>
    <property type="match status" value="1"/>
</dbReference>
<dbReference type="Pfam" id="PF01408">
    <property type="entry name" value="GFO_IDH_MocA"/>
    <property type="match status" value="1"/>
</dbReference>
<dbReference type="GO" id="GO:0000166">
    <property type="term" value="F:nucleotide binding"/>
    <property type="evidence" value="ECO:0007669"/>
    <property type="project" value="InterPro"/>
</dbReference>
<reference evidence="5" key="1">
    <citation type="submission" date="2017-08" db="EMBL/GenBank/DDBJ databases">
        <authorList>
            <person name="Grouzdev D.S."/>
            <person name="Gaisin V.A."/>
            <person name="Rysina M.S."/>
            <person name="Gorlenko V.M."/>
        </authorList>
    </citation>
    <scope>NUCLEOTIDE SEQUENCE [LARGE SCALE GENOMIC DNA]</scope>
    <source>
        <strain evidence="5">Kir15-3F</strain>
    </source>
</reference>
<protein>
    <submittedName>
        <fullName evidence="4">Oxidoreductase</fullName>
    </submittedName>
</protein>
<dbReference type="SUPFAM" id="SSF51735">
    <property type="entry name" value="NAD(P)-binding Rossmann-fold domains"/>
    <property type="match status" value="1"/>
</dbReference>
<dbReference type="PANTHER" id="PTHR43377:SF6">
    <property type="entry name" value="GFO_IDH_MOCA-LIKE OXIDOREDUCTASE N-TERMINAL DOMAIN-CONTAINING PROTEIN"/>
    <property type="match status" value="1"/>
</dbReference>
<feature type="domain" description="Gfo/Idh/MocA-like oxidoreductase C-terminal" evidence="3">
    <location>
        <begin position="135"/>
        <end position="335"/>
    </location>
</feature>
<comment type="caution">
    <text evidence="4">The sequence shown here is derived from an EMBL/GenBank/DDBJ whole genome shotgun (WGS) entry which is preliminary data.</text>
</comment>
<dbReference type="OrthoDB" id="9783105at2"/>
<dbReference type="InterPro" id="IPR004104">
    <property type="entry name" value="Gfo/Idh/MocA-like_OxRdtase_C"/>
</dbReference>
<dbReference type="InterPro" id="IPR051450">
    <property type="entry name" value="Gfo/Idh/MocA_Oxidoreductases"/>
</dbReference>
<comment type="similarity">
    <text evidence="1">Belongs to the Gfo/Idh/MocA family.</text>
</comment>
<accession>A0A2A6RH12</accession>
<dbReference type="InterPro" id="IPR000683">
    <property type="entry name" value="Gfo/Idh/MocA-like_OxRdtase_N"/>
</dbReference>
<evidence type="ECO:0000259" key="3">
    <source>
        <dbReference type="Pfam" id="PF02894"/>
    </source>
</evidence>
<feature type="domain" description="Gfo/Idh/MocA-like oxidoreductase N-terminal" evidence="2">
    <location>
        <begin position="3"/>
        <end position="121"/>
    </location>
</feature>
<evidence type="ECO:0000259" key="2">
    <source>
        <dbReference type="Pfam" id="PF01408"/>
    </source>
</evidence>
<dbReference type="AlphaFoldDB" id="A0A2A6RH12"/>
<proteinExistence type="inferred from homology"/>
<dbReference type="Pfam" id="PF02894">
    <property type="entry name" value="GFO_IDH_MocA_C"/>
    <property type="match status" value="1"/>
</dbReference>
<evidence type="ECO:0000256" key="1">
    <source>
        <dbReference type="ARBA" id="ARBA00010928"/>
    </source>
</evidence>
<evidence type="ECO:0000313" key="5">
    <source>
        <dbReference type="Proteomes" id="UP000220527"/>
    </source>
</evidence>
<evidence type="ECO:0000313" key="4">
    <source>
        <dbReference type="EMBL" id="PDW02357.1"/>
    </source>
</evidence>
<dbReference type="InterPro" id="IPR036291">
    <property type="entry name" value="NAD(P)-bd_dom_sf"/>
</dbReference>
<organism evidence="4 5">
    <name type="scientific">Candidatus Viridilinea mediisalina</name>
    <dbReference type="NCBI Taxonomy" id="2024553"/>
    <lineage>
        <taxon>Bacteria</taxon>
        <taxon>Bacillati</taxon>
        <taxon>Chloroflexota</taxon>
        <taxon>Chloroflexia</taxon>
        <taxon>Chloroflexales</taxon>
        <taxon>Chloroflexineae</taxon>
        <taxon>Oscillochloridaceae</taxon>
        <taxon>Candidatus Viridilinea</taxon>
    </lineage>
</organism>
<sequence>MLGIGVIGYGYWGPNLVRNFAQIQGVRVAAVCDQRPERRAQVAQLYPAVATYASAQELLADPNVTAVAIATAVESHFALAQQALMAGKHLFVEKPFTTTVAEAEQLVAEAACRGLTLMVGHTFIYTSAVRKIKALLDDGTLGTLYYYDSVRINLGLFQHDVNVLWDLAVHDLSIMDYLIGHMPNLVAATGMAHVPGRPENMAYLTCFFPNQLLAHFHVNWMAPVKVRRTMIGGSEKMIVYDDIEMSEKIKVYDKGIIVSDAENAIYQRHVGYRTGDMWAPRLDNIEALKLETEHFTTCIQTGQTPRSDGQAGLRVVRILEAASRSMANHGQPVAL</sequence>
<name>A0A2A6RH12_9CHLR</name>
<dbReference type="RefSeq" id="WP_097644818.1">
    <property type="nucleotide sequence ID" value="NZ_NQWI01000072.1"/>
</dbReference>
<dbReference type="SUPFAM" id="SSF55347">
    <property type="entry name" value="Glyceraldehyde-3-phosphate dehydrogenase-like, C-terminal domain"/>
    <property type="match status" value="1"/>
</dbReference>
<dbReference type="Proteomes" id="UP000220527">
    <property type="component" value="Unassembled WGS sequence"/>
</dbReference>
<keyword evidence="5" id="KW-1185">Reference proteome</keyword>
<dbReference type="PANTHER" id="PTHR43377">
    <property type="entry name" value="BILIVERDIN REDUCTASE A"/>
    <property type="match status" value="1"/>
</dbReference>